<organism evidence="2 3">
    <name type="scientific">Pinctada imbricata</name>
    <name type="common">Atlantic pearl-oyster</name>
    <name type="synonym">Pinctada martensii</name>
    <dbReference type="NCBI Taxonomy" id="66713"/>
    <lineage>
        <taxon>Eukaryota</taxon>
        <taxon>Metazoa</taxon>
        <taxon>Spiralia</taxon>
        <taxon>Lophotrochozoa</taxon>
        <taxon>Mollusca</taxon>
        <taxon>Bivalvia</taxon>
        <taxon>Autobranchia</taxon>
        <taxon>Pteriomorphia</taxon>
        <taxon>Pterioida</taxon>
        <taxon>Pterioidea</taxon>
        <taxon>Pteriidae</taxon>
        <taxon>Pinctada</taxon>
    </lineage>
</organism>
<feature type="domain" description="IMD" evidence="1">
    <location>
        <begin position="1"/>
        <end position="61"/>
    </location>
</feature>
<gene>
    <name evidence="2" type="ORF">FSP39_014969</name>
</gene>
<proteinExistence type="predicted"/>
<dbReference type="GO" id="GO:0007009">
    <property type="term" value="P:plasma membrane organization"/>
    <property type="evidence" value="ECO:0007669"/>
    <property type="project" value="InterPro"/>
</dbReference>
<dbReference type="Proteomes" id="UP001186944">
    <property type="component" value="Unassembled WGS sequence"/>
</dbReference>
<dbReference type="Pfam" id="PF08397">
    <property type="entry name" value="IMD"/>
    <property type="match status" value="1"/>
</dbReference>
<reference evidence="2" key="1">
    <citation type="submission" date="2019-08" db="EMBL/GenBank/DDBJ databases">
        <title>The improved chromosome-level genome for the pearl oyster Pinctada fucata martensii using PacBio sequencing and Hi-C.</title>
        <authorList>
            <person name="Zheng Z."/>
        </authorList>
    </citation>
    <scope>NUCLEOTIDE SEQUENCE</scope>
    <source>
        <strain evidence="2">ZZ-2019</strain>
        <tissue evidence="2">Adductor muscle</tissue>
    </source>
</reference>
<evidence type="ECO:0000313" key="3">
    <source>
        <dbReference type="Proteomes" id="UP001186944"/>
    </source>
</evidence>
<comment type="caution">
    <text evidence="2">The sequence shown here is derived from an EMBL/GenBank/DDBJ whole genome shotgun (WGS) entry which is preliminary data.</text>
</comment>
<feature type="non-terminal residue" evidence="2">
    <location>
        <position position="1"/>
    </location>
</feature>
<dbReference type="Gene3D" id="1.20.1270.60">
    <property type="entry name" value="Arfaptin homology (AH) domain/BAR domain"/>
    <property type="match status" value="1"/>
</dbReference>
<evidence type="ECO:0000259" key="1">
    <source>
        <dbReference type="Pfam" id="PF08397"/>
    </source>
</evidence>
<dbReference type="InterPro" id="IPR013606">
    <property type="entry name" value="I-BAR_dom"/>
</dbReference>
<dbReference type="SUPFAM" id="SSF103657">
    <property type="entry name" value="BAR/IMD domain-like"/>
    <property type="match status" value="1"/>
</dbReference>
<dbReference type="EMBL" id="VSWD01000010">
    <property type="protein sequence ID" value="KAK3090827.1"/>
    <property type="molecule type" value="Genomic_DNA"/>
</dbReference>
<accession>A0AA88XR88</accession>
<dbReference type="InterPro" id="IPR027267">
    <property type="entry name" value="AH/BAR_dom_sf"/>
</dbReference>
<evidence type="ECO:0000313" key="2">
    <source>
        <dbReference type="EMBL" id="KAK3090827.1"/>
    </source>
</evidence>
<sequence>FQGLSENFNPGLRQILLCGKVYHKALLSLNSAAKAYSEALLRVGGTARSTCKGGTEDIGKFTFLLPYKNLDPAP</sequence>
<name>A0AA88XR88_PINIB</name>
<protein>
    <recommendedName>
        <fullName evidence="1">IMD domain-containing protein</fullName>
    </recommendedName>
</protein>
<dbReference type="AlphaFoldDB" id="A0AA88XR88"/>
<keyword evidence="3" id="KW-1185">Reference proteome</keyword>